<gene>
    <name evidence="1" type="ORF">L6164_037012</name>
</gene>
<name>A0ACB9KIY2_BAUVA</name>
<evidence type="ECO:0000313" key="2">
    <source>
        <dbReference type="Proteomes" id="UP000828941"/>
    </source>
</evidence>
<protein>
    <submittedName>
        <fullName evidence="1">Uncharacterized protein</fullName>
    </submittedName>
</protein>
<proteinExistence type="predicted"/>
<evidence type="ECO:0000313" key="1">
    <source>
        <dbReference type="EMBL" id="KAI4297107.1"/>
    </source>
</evidence>
<dbReference type="Proteomes" id="UP000828941">
    <property type="component" value="Chromosome 14"/>
</dbReference>
<sequence length="277" mass="30564">MAAQTGRLIQDQKFNIHVNGATALGKAGFTEQKKVGRAGGRKPLGDLSNSMKPSIEQAGRKKPSIDGSGSLISEKESLSQSSKLLKSKNFTIIDEEGVGSAMVKKFGRTKGTVSKVSQKSQTGNRKALTDISNSRKTPVQEIKSKNSIKPSALARESLHPSAIAEERFLHNHEECIKPQCKDMDMAEFLKIVGHDSDTVTHLGSSLELVPAFVELKSENHLKHLELDEIPEPLTDVQSSWKQQLYTHYGGSPTLCKTPKSIWKDYDIKFKLMETPEH</sequence>
<keyword evidence="2" id="KW-1185">Reference proteome</keyword>
<reference evidence="1 2" key="1">
    <citation type="journal article" date="2022" name="DNA Res.">
        <title>Chromosomal-level genome assembly of the orchid tree Bauhinia variegata (Leguminosae; Cercidoideae) supports the allotetraploid origin hypothesis of Bauhinia.</title>
        <authorList>
            <person name="Zhong Y."/>
            <person name="Chen Y."/>
            <person name="Zheng D."/>
            <person name="Pang J."/>
            <person name="Liu Y."/>
            <person name="Luo S."/>
            <person name="Meng S."/>
            <person name="Qian L."/>
            <person name="Wei D."/>
            <person name="Dai S."/>
            <person name="Zhou R."/>
        </authorList>
    </citation>
    <scope>NUCLEOTIDE SEQUENCE [LARGE SCALE GENOMIC DNA]</scope>
    <source>
        <strain evidence="1">BV-YZ2020</strain>
    </source>
</reference>
<dbReference type="EMBL" id="CM039439">
    <property type="protein sequence ID" value="KAI4297107.1"/>
    <property type="molecule type" value="Genomic_DNA"/>
</dbReference>
<comment type="caution">
    <text evidence="1">The sequence shown here is derived from an EMBL/GenBank/DDBJ whole genome shotgun (WGS) entry which is preliminary data.</text>
</comment>
<accession>A0ACB9KIY2</accession>
<organism evidence="1 2">
    <name type="scientific">Bauhinia variegata</name>
    <name type="common">Purple orchid tree</name>
    <name type="synonym">Phanera variegata</name>
    <dbReference type="NCBI Taxonomy" id="167791"/>
    <lineage>
        <taxon>Eukaryota</taxon>
        <taxon>Viridiplantae</taxon>
        <taxon>Streptophyta</taxon>
        <taxon>Embryophyta</taxon>
        <taxon>Tracheophyta</taxon>
        <taxon>Spermatophyta</taxon>
        <taxon>Magnoliopsida</taxon>
        <taxon>eudicotyledons</taxon>
        <taxon>Gunneridae</taxon>
        <taxon>Pentapetalae</taxon>
        <taxon>rosids</taxon>
        <taxon>fabids</taxon>
        <taxon>Fabales</taxon>
        <taxon>Fabaceae</taxon>
        <taxon>Cercidoideae</taxon>
        <taxon>Cercideae</taxon>
        <taxon>Bauhiniinae</taxon>
        <taxon>Bauhinia</taxon>
    </lineage>
</organism>